<gene>
    <name evidence="1" type="ORF">CNEO_41936</name>
</gene>
<comment type="caution">
    <text evidence="1">The sequence shown here is derived from an EMBL/GenBank/DDBJ whole genome shotgun (WGS) entry which is preliminary data.</text>
</comment>
<evidence type="ECO:0000313" key="1">
    <source>
        <dbReference type="EMBL" id="CAG9705556.1"/>
    </source>
</evidence>
<organism evidence="1 2">
    <name type="scientific">Clostridium neonatale</name>
    <dbReference type="NCBI Taxonomy" id="137838"/>
    <lineage>
        <taxon>Bacteria</taxon>
        <taxon>Bacillati</taxon>
        <taxon>Bacillota</taxon>
        <taxon>Clostridia</taxon>
        <taxon>Eubacteriales</taxon>
        <taxon>Clostridiaceae</taxon>
        <taxon>Clostridium</taxon>
    </lineage>
</organism>
<accession>A0AA86MRQ0</accession>
<dbReference type="Proteomes" id="UP000789738">
    <property type="component" value="Unassembled WGS sequence"/>
</dbReference>
<name>A0AA86MRQ0_9CLOT</name>
<dbReference type="RefSeq" id="WP_210885939.1">
    <property type="nucleotide sequence ID" value="NZ_CAKJVE010000004.1"/>
</dbReference>
<protein>
    <submittedName>
        <fullName evidence="1">Uncharacterized protein</fullName>
    </submittedName>
</protein>
<sequence>MINKITTGISQALDAEFNSENEEYTIYTEDVEQSLDEPCFFIFSLKPSNRQLVGNRYERKYSFDIHYFPKDEENYNNEINEVTERLFTALEYISIDSGLIRGTNMNAETVDNVLHFFIDFNIIVRKEIPKDPYMEELEMMEEVKIND</sequence>
<proteinExistence type="predicted"/>
<dbReference type="InterPro" id="IPR049254">
    <property type="entry name" value="Phage_tail_terminator"/>
</dbReference>
<evidence type="ECO:0000313" key="2">
    <source>
        <dbReference type="Proteomes" id="UP000789738"/>
    </source>
</evidence>
<dbReference type="AlphaFoldDB" id="A0AA86MRQ0"/>
<dbReference type="EMBL" id="CAKJVE010000004">
    <property type="protein sequence ID" value="CAG9705556.1"/>
    <property type="molecule type" value="Genomic_DNA"/>
</dbReference>
<dbReference type="Pfam" id="PF20765">
    <property type="entry name" value="Phage_tail_terminator_8"/>
    <property type="match status" value="1"/>
</dbReference>
<reference evidence="1" key="1">
    <citation type="submission" date="2021-10" db="EMBL/GenBank/DDBJ databases">
        <authorList>
            <person name="Mesa V."/>
        </authorList>
    </citation>
    <scope>NUCLEOTIDE SEQUENCE</scope>
    <source>
        <strain evidence="1">CC3_PB</strain>
    </source>
</reference>